<dbReference type="AlphaFoldDB" id="A0A7W5AT36"/>
<dbReference type="InterPro" id="IPR011010">
    <property type="entry name" value="DNA_brk_join_enz"/>
</dbReference>
<comment type="caution">
    <text evidence="5">The sequence shown here is derived from an EMBL/GenBank/DDBJ whole genome shotgun (WGS) entry which is preliminary data.</text>
</comment>
<evidence type="ECO:0000256" key="3">
    <source>
        <dbReference type="ARBA" id="ARBA00023172"/>
    </source>
</evidence>
<keyword evidence="6" id="KW-1185">Reference proteome</keyword>
<dbReference type="Gene3D" id="1.10.443.10">
    <property type="entry name" value="Intergrase catalytic core"/>
    <property type="match status" value="1"/>
</dbReference>
<dbReference type="EMBL" id="JACHXK010000001">
    <property type="protein sequence ID" value="MBB3108173.1"/>
    <property type="molecule type" value="Genomic_DNA"/>
</dbReference>
<keyword evidence="2" id="KW-0238">DNA-binding</keyword>
<reference evidence="5 6" key="1">
    <citation type="submission" date="2020-08" db="EMBL/GenBank/DDBJ databases">
        <title>Genomic Encyclopedia of Type Strains, Phase III (KMG-III): the genomes of soil and plant-associated and newly described type strains.</title>
        <authorList>
            <person name="Whitman W."/>
        </authorList>
    </citation>
    <scope>NUCLEOTIDE SEQUENCE [LARGE SCALE GENOMIC DNA]</scope>
    <source>
        <strain evidence="5 6">CECT 5862</strain>
    </source>
</reference>
<dbReference type="PROSITE" id="PS51898">
    <property type="entry name" value="TYR_RECOMBINASE"/>
    <property type="match status" value="1"/>
</dbReference>
<accession>A0A7W5AT36</accession>
<dbReference type="GO" id="GO:0015074">
    <property type="term" value="P:DNA integration"/>
    <property type="evidence" value="ECO:0007669"/>
    <property type="project" value="InterPro"/>
</dbReference>
<comment type="similarity">
    <text evidence="1">Belongs to the 'phage' integrase family.</text>
</comment>
<dbReference type="GO" id="GO:0003677">
    <property type="term" value="F:DNA binding"/>
    <property type="evidence" value="ECO:0007669"/>
    <property type="project" value="UniProtKB-KW"/>
</dbReference>
<evidence type="ECO:0000313" key="6">
    <source>
        <dbReference type="Proteomes" id="UP000570361"/>
    </source>
</evidence>
<dbReference type="SUPFAM" id="SSF56349">
    <property type="entry name" value="DNA breaking-rejoining enzymes"/>
    <property type="match status" value="1"/>
</dbReference>
<name>A0A7W5AT36_9BACL</name>
<evidence type="ECO:0000256" key="2">
    <source>
        <dbReference type="ARBA" id="ARBA00023125"/>
    </source>
</evidence>
<dbReference type="PANTHER" id="PTHR30349:SF41">
    <property type="entry name" value="INTEGRASE_RECOMBINASE PROTEIN MJ0367-RELATED"/>
    <property type="match status" value="1"/>
</dbReference>
<dbReference type="InterPro" id="IPR002104">
    <property type="entry name" value="Integrase_catalytic"/>
</dbReference>
<dbReference type="InterPro" id="IPR050090">
    <property type="entry name" value="Tyrosine_recombinase_XerCD"/>
</dbReference>
<dbReference type="GO" id="GO:0006310">
    <property type="term" value="P:DNA recombination"/>
    <property type="evidence" value="ECO:0007669"/>
    <property type="project" value="UniProtKB-KW"/>
</dbReference>
<evidence type="ECO:0000259" key="4">
    <source>
        <dbReference type="PROSITE" id="PS51898"/>
    </source>
</evidence>
<keyword evidence="3" id="KW-0233">DNA recombination</keyword>
<gene>
    <name evidence="5" type="ORF">FHS18_000201</name>
</gene>
<proteinExistence type="inferred from homology"/>
<dbReference type="Proteomes" id="UP000570361">
    <property type="component" value="Unassembled WGS sequence"/>
</dbReference>
<feature type="domain" description="Tyr recombinase" evidence="4">
    <location>
        <begin position="127"/>
        <end position="304"/>
    </location>
</feature>
<protein>
    <submittedName>
        <fullName evidence="5">Integrase</fullName>
    </submittedName>
</protein>
<dbReference type="CDD" id="cd00796">
    <property type="entry name" value="INT_Rci_Hp1_C"/>
    <property type="match status" value="1"/>
</dbReference>
<dbReference type="InterPro" id="IPR013762">
    <property type="entry name" value="Integrase-like_cat_sf"/>
</dbReference>
<dbReference type="RefSeq" id="WP_183596002.1">
    <property type="nucleotide sequence ID" value="NZ_JACHXK010000001.1"/>
</dbReference>
<organism evidence="5 6">
    <name type="scientific">Paenibacillus phyllosphaerae</name>
    <dbReference type="NCBI Taxonomy" id="274593"/>
    <lineage>
        <taxon>Bacteria</taxon>
        <taxon>Bacillati</taxon>
        <taxon>Bacillota</taxon>
        <taxon>Bacilli</taxon>
        <taxon>Bacillales</taxon>
        <taxon>Paenibacillaceae</taxon>
        <taxon>Paenibacillus</taxon>
    </lineage>
</organism>
<dbReference type="PANTHER" id="PTHR30349">
    <property type="entry name" value="PHAGE INTEGRASE-RELATED"/>
    <property type="match status" value="1"/>
</dbReference>
<sequence>MERLQIEIRKYILTKKVSDSRRRILSSHLEQFLMFLASRIGCNPGEVELTNVYRINDTFGNLIRTKPIDSKVIDVYLKGLLPCNYNKLLLAKTTLNTFFNWCASKYDFPNPVTECSFDINAYKPFKRPARILTRHEVLRFFHCLVQKSKHLERDLSLFCLLTSTGCRINEILALRVSHFNFETETIKLHQTKSKKTQIVTLRKGMGKAIELYCQYSSLSPQDFLFVIEGKPMDYDRVVRLFKKYLRLAKIPEVNIHSTRHSFATHLFENGADITVIQQLLRHSDFQITMEYVHNNAIRNQGIKNKQNEEIYKMLN</sequence>
<evidence type="ECO:0000256" key="1">
    <source>
        <dbReference type="ARBA" id="ARBA00008857"/>
    </source>
</evidence>
<dbReference type="Pfam" id="PF00589">
    <property type="entry name" value="Phage_integrase"/>
    <property type="match status" value="1"/>
</dbReference>
<evidence type="ECO:0000313" key="5">
    <source>
        <dbReference type="EMBL" id="MBB3108173.1"/>
    </source>
</evidence>